<dbReference type="KEGG" id="tum:CBW65_19045"/>
<dbReference type="EMBL" id="CP021434">
    <property type="protein sequence ID" value="ARU62837.1"/>
    <property type="molecule type" value="Genomic_DNA"/>
</dbReference>
<evidence type="ECO:0000313" key="1">
    <source>
        <dbReference type="EMBL" id="ARU62837.1"/>
    </source>
</evidence>
<gene>
    <name evidence="1" type="ORF">CBW65_19045</name>
</gene>
<dbReference type="RefSeq" id="WP_087458187.1">
    <property type="nucleotide sequence ID" value="NZ_CP021434.1"/>
</dbReference>
<accession>A0A1Y0IQY2</accession>
<reference evidence="2" key="1">
    <citation type="submission" date="2017-05" db="EMBL/GenBank/DDBJ databases">
        <authorList>
            <person name="Sung H."/>
        </authorList>
    </citation>
    <scope>NUCLEOTIDE SEQUENCE [LARGE SCALE GENOMIC DNA]</scope>
    <source>
        <strain evidence="2">AR23208</strain>
    </source>
</reference>
<keyword evidence="2" id="KW-1185">Reference proteome</keyword>
<proteinExistence type="predicted"/>
<dbReference type="Proteomes" id="UP000195437">
    <property type="component" value="Chromosome"/>
</dbReference>
<protein>
    <submittedName>
        <fullName evidence="1">Uncharacterized protein</fullName>
    </submittedName>
</protein>
<name>A0A1Y0IQY2_9BACL</name>
<dbReference type="AlphaFoldDB" id="A0A1Y0IQY2"/>
<organism evidence="1 2">
    <name type="scientific">Tumebacillus avium</name>
    <dbReference type="NCBI Taxonomy" id="1903704"/>
    <lineage>
        <taxon>Bacteria</taxon>
        <taxon>Bacillati</taxon>
        <taxon>Bacillota</taxon>
        <taxon>Bacilli</taxon>
        <taxon>Bacillales</taxon>
        <taxon>Alicyclobacillaceae</taxon>
        <taxon>Tumebacillus</taxon>
    </lineage>
</organism>
<dbReference type="OrthoDB" id="2677664at2"/>
<evidence type="ECO:0000313" key="2">
    <source>
        <dbReference type="Proteomes" id="UP000195437"/>
    </source>
</evidence>
<sequence>MAKRSKLVDYGHKEGEAVEKGTLFVLDSFEGFEEADLAKIVELAETRRFTKIVLFPHNEKTLRTMGEEGVSAFHARVKNLAYLADDSPSTLPIVVDKWEEKRKKYTPMELIVRYFEESYRAPYFLYLTDRYANIFSTFASFEEVIKKVRLVIDRKNGLLPTSRLDEYQNRWDYV</sequence>